<dbReference type="EMBL" id="AXZL01000053">
    <property type="protein sequence ID" value="ESE42292.1"/>
    <property type="molecule type" value="Genomic_DNA"/>
</dbReference>
<keyword evidence="2" id="KW-1133">Transmembrane helix</keyword>
<keyword evidence="2" id="KW-0472">Membrane</keyword>
<evidence type="ECO:0000256" key="1">
    <source>
        <dbReference type="SAM" id="MobiDB-lite"/>
    </source>
</evidence>
<feature type="transmembrane region" description="Helical" evidence="2">
    <location>
        <begin position="20"/>
        <end position="37"/>
    </location>
</feature>
<sequence>MERLSMGEEQGMLTHHIKWLSNAFILLIFYGLLSFAAEPELEALSKPATTEPLPLGTLLDSEGKPLPIPTQQSALDYQSPVIDTDNMPAKTNTHKAKSTSSKKKKQSRKQQLASREKVANNPSCRWLNARMSQLETQIGTRPDKAASYQTDELSARQQEWQCLKCGAEGPNQDDHYRCQYRR</sequence>
<evidence type="ECO:0000256" key="2">
    <source>
        <dbReference type="SAM" id="Phobius"/>
    </source>
</evidence>
<organism evidence="3 4">
    <name type="scientific">Shewanella decolorationis S12</name>
    <dbReference type="NCBI Taxonomy" id="1353536"/>
    <lineage>
        <taxon>Bacteria</taxon>
        <taxon>Pseudomonadati</taxon>
        <taxon>Pseudomonadota</taxon>
        <taxon>Gammaproteobacteria</taxon>
        <taxon>Alteromonadales</taxon>
        <taxon>Shewanellaceae</taxon>
        <taxon>Shewanella</taxon>
    </lineage>
</organism>
<gene>
    <name evidence="3" type="ORF">SHD_1031</name>
</gene>
<name>A0ABN0PQ25_9GAMM</name>
<keyword evidence="2" id="KW-0812">Transmembrane</keyword>
<keyword evidence="4" id="KW-1185">Reference proteome</keyword>
<feature type="region of interest" description="Disordered" evidence="1">
    <location>
        <begin position="48"/>
        <end position="119"/>
    </location>
</feature>
<protein>
    <submittedName>
        <fullName evidence="3">Periplasmic protein</fullName>
    </submittedName>
</protein>
<evidence type="ECO:0000313" key="3">
    <source>
        <dbReference type="EMBL" id="ESE42292.1"/>
    </source>
</evidence>
<comment type="caution">
    <text evidence="3">The sequence shown here is derived from an EMBL/GenBank/DDBJ whole genome shotgun (WGS) entry which is preliminary data.</text>
</comment>
<proteinExistence type="predicted"/>
<dbReference type="Proteomes" id="UP000017548">
    <property type="component" value="Unassembled WGS sequence"/>
</dbReference>
<feature type="compositionally biased region" description="Basic residues" evidence="1">
    <location>
        <begin position="92"/>
        <end position="108"/>
    </location>
</feature>
<accession>A0ABN0PQ25</accession>
<evidence type="ECO:0000313" key="4">
    <source>
        <dbReference type="Proteomes" id="UP000017548"/>
    </source>
</evidence>
<reference evidence="3 4" key="1">
    <citation type="journal article" date="2013" name="Genome Announc.">
        <title>Draft Genome Sequence of Shewanella decolorationis S12, a Dye-Degrading Bacterium Isolated from a Wastewater Treatment Plant.</title>
        <authorList>
            <person name="Xu M."/>
            <person name="Fang Y."/>
            <person name="Liu J."/>
            <person name="Chen X."/>
            <person name="Sun G."/>
            <person name="Guo J."/>
            <person name="Hua Z."/>
            <person name="Tu Q."/>
            <person name="Wu L."/>
            <person name="Zhou J."/>
            <person name="Liu X."/>
        </authorList>
    </citation>
    <scope>NUCLEOTIDE SEQUENCE [LARGE SCALE GENOMIC DNA]</scope>
    <source>
        <strain evidence="3 4">S12</strain>
    </source>
</reference>